<organism evidence="3 4">
    <name type="scientific">Dactylosporangium salmoneum</name>
    <dbReference type="NCBI Taxonomy" id="53361"/>
    <lineage>
        <taxon>Bacteria</taxon>
        <taxon>Bacillati</taxon>
        <taxon>Actinomycetota</taxon>
        <taxon>Actinomycetes</taxon>
        <taxon>Micromonosporales</taxon>
        <taxon>Micromonosporaceae</taxon>
        <taxon>Dactylosporangium</taxon>
    </lineage>
</organism>
<evidence type="ECO:0000256" key="1">
    <source>
        <dbReference type="SAM" id="MobiDB-lite"/>
    </source>
</evidence>
<evidence type="ECO:0000256" key="2">
    <source>
        <dbReference type="SAM" id="Phobius"/>
    </source>
</evidence>
<keyword evidence="2" id="KW-0472">Membrane</keyword>
<keyword evidence="2" id="KW-1133">Transmembrane helix</keyword>
<name>A0ABN3GLY4_9ACTN</name>
<keyword evidence="4" id="KW-1185">Reference proteome</keyword>
<gene>
    <name evidence="3" type="ORF">GCM10010170_047820</name>
</gene>
<accession>A0ABN3GLY4</accession>
<keyword evidence="2" id="KW-0812">Transmembrane</keyword>
<comment type="caution">
    <text evidence="3">The sequence shown here is derived from an EMBL/GenBank/DDBJ whole genome shotgun (WGS) entry which is preliminary data.</text>
</comment>
<reference evidence="3 4" key="1">
    <citation type="journal article" date="2019" name="Int. J. Syst. Evol. Microbiol.">
        <title>The Global Catalogue of Microorganisms (GCM) 10K type strain sequencing project: providing services to taxonomists for standard genome sequencing and annotation.</title>
        <authorList>
            <consortium name="The Broad Institute Genomics Platform"/>
            <consortium name="The Broad Institute Genome Sequencing Center for Infectious Disease"/>
            <person name="Wu L."/>
            <person name="Ma J."/>
        </authorList>
    </citation>
    <scope>NUCLEOTIDE SEQUENCE [LARGE SCALE GENOMIC DNA]</scope>
    <source>
        <strain evidence="3 4">JCM 3272</strain>
    </source>
</reference>
<proteinExistence type="predicted"/>
<evidence type="ECO:0000313" key="4">
    <source>
        <dbReference type="Proteomes" id="UP001501444"/>
    </source>
</evidence>
<dbReference type="Proteomes" id="UP001501444">
    <property type="component" value="Unassembled WGS sequence"/>
</dbReference>
<evidence type="ECO:0000313" key="3">
    <source>
        <dbReference type="EMBL" id="GAA2355431.1"/>
    </source>
</evidence>
<protein>
    <submittedName>
        <fullName evidence="3">Uncharacterized protein</fullName>
    </submittedName>
</protein>
<feature type="compositionally biased region" description="Acidic residues" evidence="1">
    <location>
        <begin position="1"/>
        <end position="10"/>
    </location>
</feature>
<sequence>MNVRDEDEDEGAVRGLMHGGGEAPESRVDLARVVADGRRRKAVRTLTTGLAAAVVVLGLTGAAAVALRPAQPGEGPAAGTSGQASASPSTRARHHAGGFDEVLILRIAPGWLPPGVHERTDRTMWAAMQSLSYTDGRDKGSATELSITLYAPGYLPRRPGPVTTSPAPALGAGDARWYTVDSDPATTGLLWQWAPGAWATVEGEAPGTPAENRAVWRHIAERLGTDGRRAVPVGLTVVTDAPVTLVGMDRGTDPVTGGLRTTLVLAEHAYVPPPGRDGPGYRVTLGADGRVDQGGLDARVVAIARAEDWTTDPVP</sequence>
<feature type="transmembrane region" description="Helical" evidence="2">
    <location>
        <begin position="46"/>
        <end position="67"/>
    </location>
</feature>
<feature type="region of interest" description="Disordered" evidence="1">
    <location>
        <begin position="1"/>
        <end position="26"/>
    </location>
</feature>
<feature type="region of interest" description="Disordered" evidence="1">
    <location>
        <begin position="71"/>
        <end position="93"/>
    </location>
</feature>
<dbReference type="RefSeq" id="WP_344614702.1">
    <property type="nucleotide sequence ID" value="NZ_BAAARV010000034.1"/>
</dbReference>
<feature type="compositionally biased region" description="Polar residues" evidence="1">
    <location>
        <begin position="80"/>
        <end position="90"/>
    </location>
</feature>
<dbReference type="EMBL" id="BAAARV010000034">
    <property type="protein sequence ID" value="GAA2355431.1"/>
    <property type="molecule type" value="Genomic_DNA"/>
</dbReference>